<sequence>MIIARFARLLIGRLALSILTLVAVSAVVFTATLYLPGDPARAALGAKADPAAVEALRAEFGLDRPAFTQYVSWASGVVSGDFGKSIPSGRPVWEMIRPKAINTVILTASSLLLLIPLSFLLGIAAAIWKDRFPDHIITVPTIVLVALPEFVVGTVLIVVFAVGLHLLPPVSLIQGNRTLLSQSTLFFLPVVTLLCTTLAQVVRMVRAVAIEVLSAEYVYMARLRGLGPGRVLMRHVFPNVVTPSIQTIALNAAWLAGGVVVTEAVFQLPGIGSAFADAVINRDMPTVLAVTLLITATYVLINLISEVLIMFLNPRLWAQHAVL</sequence>
<dbReference type="SUPFAM" id="SSF161098">
    <property type="entry name" value="MetI-like"/>
    <property type="match status" value="1"/>
</dbReference>
<evidence type="ECO:0000256" key="5">
    <source>
        <dbReference type="ARBA" id="ARBA00022989"/>
    </source>
</evidence>
<feature type="transmembrane region" description="Helical" evidence="7">
    <location>
        <begin position="12"/>
        <end position="35"/>
    </location>
</feature>
<dbReference type="Pfam" id="PF19300">
    <property type="entry name" value="BPD_transp_1_N"/>
    <property type="match status" value="1"/>
</dbReference>
<evidence type="ECO:0000259" key="8">
    <source>
        <dbReference type="PROSITE" id="PS50928"/>
    </source>
</evidence>
<dbReference type="Gene3D" id="1.10.3720.10">
    <property type="entry name" value="MetI-like"/>
    <property type="match status" value="1"/>
</dbReference>
<keyword evidence="4 7" id="KW-0812">Transmembrane</keyword>
<evidence type="ECO:0000256" key="3">
    <source>
        <dbReference type="ARBA" id="ARBA00022475"/>
    </source>
</evidence>
<keyword evidence="2 7" id="KW-0813">Transport</keyword>
<accession>A0A1C3Y2C3</accession>
<keyword evidence="3" id="KW-1003">Cell membrane</keyword>
<dbReference type="Pfam" id="PF00528">
    <property type="entry name" value="BPD_transp_1"/>
    <property type="match status" value="1"/>
</dbReference>
<name>A0A1C3Y2C3_9HYPH</name>
<dbReference type="PROSITE" id="PS50928">
    <property type="entry name" value="ABC_TM1"/>
    <property type="match status" value="1"/>
</dbReference>
<feature type="transmembrane region" description="Helical" evidence="7">
    <location>
        <begin position="179"/>
        <end position="199"/>
    </location>
</feature>
<dbReference type="PANTHER" id="PTHR43163:SF3">
    <property type="entry name" value="PEPTIDE ABC TRANSPORTER PERMEASE PROTEIN"/>
    <property type="match status" value="1"/>
</dbReference>
<keyword evidence="6 7" id="KW-0472">Membrane</keyword>
<proteinExistence type="inferred from homology"/>
<evidence type="ECO:0000256" key="1">
    <source>
        <dbReference type="ARBA" id="ARBA00004651"/>
    </source>
</evidence>
<feature type="domain" description="ABC transmembrane type-1" evidence="8">
    <location>
        <begin position="100"/>
        <end position="305"/>
    </location>
</feature>
<evidence type="ECO:0000256" key="7">
    <source>
        <dbReference type="RuleBase" id="RU363032"/>
    </source>
</evidence>
<evidence type="ECO:0000313" key="9">
    <source>
        <dbReference type="EMBL" id="SCB58615.1"/>
    </source>
</evidence>
<dbReference type="Proteomes" id="UP000198723">
    <property type="component" value="Unassembled WGS sequence"/>
</dbReference>
<dbReference type="InterPro" id="IPR035906">
    <property type="entry name" value="MetI-like_sf"/>
</dbReference>
<reference evidence="9 10" key="1">
    <citation type="submission" date="2016-08" db="EMBL/GenBank/DDBJ databases">
        <authorList>
            <person name="Seilhamer J.J."/>
        </authorList>
    </citation>
    <scope>NUCLEOTIDE SEQUENCE [LARGE SCALE GENOMIC DNA]</scope>
    <source>
        <strain evidence="9 10">HBR26</strain>
    </source>
</reference>
<dbReference type="AlphaFoldDB" id="A0A1C3Y2C3"/>
<feature type="transmembrane region" description="Helical" evidence="7">
    <location>
        <begin position="139"/>
        <end position="167"/>
    </location>
</feature>
<keyword evidence="5 7" id="KW-1133">Transmembrane helix</keyword>
<dbReference type="InterPro" id="IPR045621">
    <property type="entry name" value="BPD_transp_1_N"/>
</dbReference>
<dbReference type="RefSeq" id="WP_092750402.1">
    <property type="nucleotide sequence ID" value="NZ_FMAJ01000005.1"/>
</dbReference>
<dbReference type="GO" id="GO:0055085">
    <property type="term" value="P:transmembrane transport"/>
    <property type="evidence" value="ECO:0007669"/>
    <property type="project" value="InterPro"/>
</dbReference>
<comment type="subcellular location">
    <subcellularLocation>
        <location evidence="1 7">Cell membrane</location>
        <topology evidence="1 7">Multi-pass membrane protein</topology>
    </subcellularLocation>
</comment>
<evidence type="ECO:0000313" key="10">
    <source>
        <dbReference type="Proteomes" id="UP000198723"/>
    </source>
</evidence>
<evidence type="ECO:0000256" key="6">
    <source>
        <dbReference type="ARBA" id="ARBA00023136"/>
    </source>
</evidence>
<evidence type="ECO:0000256" key="4">
    <source>
        <dbReference type="ARBA" id="ARBA00022692"/>
    </source>
</evidence>
<dbReference type="InterPro" id="IPR000515">
    <property type="entry name" value="MetI-like"/>
</dbReference>
<dbReference type="EMBL" id="FMAJ01000005">
    <property type="protein sequence ID" value="SCB58615.1"/>
    <property type="molecule type" value="Genomic_DNA"/>
</dbReference>
<gene>
    <name evidence="9" type="ORF">GA0061105_10582</name>
</gene>
<protein>
    <submittedName>
        <fullName evidence="9">Peptide/nickel transport system permease protein</fullName>
    </submittedName>
</protein>
<dbReference type="PANTHER" id="PTHR43163">
    <property type="entry name" value="DIPEPTIDE TRANSPORT SYSTEM PERMEASE PROTEIN DPPB-RELATED"/>
    <property type="match status" value="1"/>
</dbReference>
<dbReference type="GO" id="GO:0005886">
    <property type="term" value="C:plasma membrane"/>
    <property type="evidence" value="ECO:0007669"/>
    <property type="project" value="UniProtKB-SubCell"/>
</dbReference>
<comment type="similarity">
    <text evidence="7">Belongs to the binding-protein-dependent transport system permease family.</text>
</comment>
<dbReference type="STRING" id="1138170.GA0061105_10582"/>
<organism evidence="9 10">
    <name type="scientific">Rhizobium aethiopicum</name>
    <dbReference type="NCBI Taxonomy" id="1138170"/>
    <lineage>
        <taxon>Bacteria</taxon>
        <taxon>Pseudomonadati</taxon>
        <taxon>Pseudomonadota</taxon>
        <taxon>Alphaproteobacteria</taxon>
        <taxon>Hyphomicrobiales</taxon>
        <taxon>Rhizobiaceae</taxon>
        <taxon>Rhizobium/Agrobacterium group</taxon>
        <taxon>Rhizobium</taxon>
    </lineage>
</organism>
<feature type="transmembrane region" description="Helical" evidence="7">
    <location>
        <begin position="287"/>
        <end position="312"/>
    </location>
</feature>
<dbReference type="CDD" id="cd06261">
    <property type="entry name" value="TM_PBP2"/>
    <property type="match status" value="1"/>
</dbReference>
<evidence type="ECO:0000256" key="2">
    <source>
        <dbReference type="ARBA" id="ARBA00022448"/>
    </source>
</evidence>
<feature type="transmembrane region" description="Helical" evidence="7">
    <location>
        <begin position="100"/>
        <end position="127"/>
    </location>
</feature>